<dbReference type="GeneID" id="108616392"/>
<reference evidence="2" key="1">
    <citation type="journal article" date="1997" name="Nucleic Acids Res.">
        <title>tRNAscan-SE: a program for improved detection of transfer RNA genes in genomic sequence.</title>
        <authorList>
            <person name="Lowe T.M."/>
            <person name="Eddy S.R."/>
        </authorList>
    </citation>
    <scope>NUCLEOTIDE SEQUENCE [LARGE SCALE GENOMIC DNA]</scope>
</reference>
<keyword evidence="2" id="KW-1185">Reference proteome</keyword>
<dbReference type="RefSeq" id="XP_017867044.1">
    <property type="nucleotide sequence ID" value="XM_018011555.1"/>
</dbReference>
<proteinExistence type="predicted"/>
<name>A0ABM1PIK8_DROAR</name>
<sequence length="111" mass="12695">MSIVLDVVQKIVLYSAYELTCAAAAQVLYKCRIIKAWKFKQKFKIAKATDNRRMSIEDRDPPATLDGFNVEPKPSSQQLDSEYIDFAFKNCGPICQPKTSMMRIARDSYFS</sequence>
<feature type="region of interest" description="Disordered" evidence="1">
    <location>
        <begin position="56"/>
        <end position="76"/>
    </location>
</feature>
<accession>A0ABM1PIK8</accession>
<protein>
    <submittedName>
        <fullName evidence="3">Uncharacterized protein LOC108616392</fullName>
    </submittedName>
</protein>
<reference evidence="2" key="2">
    <citation type="journal article" date="2016" name="G3 (Bethesda)">
        <title>Genome Evolution in Three Species of Cactophilic Drosophila.</title>
        <authorList>
            <person name="Sanchez-Flores A."/>
            <person name="Penazola F."/>
            <person name="Carpinteyro-Ponce J."/>
            <person name="Nazario-Yepiz N."/>
            <person name="Abreu-Goodger C."/>
            <person name="Machado C.A."/>
            <person name="Markow T.A."/>
        </authorList>
    </citation>
    <scope>NUCLEOTIDE SEQUENCE [LARGE SCALE GENOMIC DNA]</scope>
</reference>
<evidence type="ECO:0000313" key="3">
    <source>
        <dbReference type="RefSeq" id="XP_017867044.1"/>
    </source>
</evidence>
<organism evidence="2 3">
    <name type="scientific">Drosophila arizonae</name>
    <name type="common">Fruit fly</name>
    <dbReference type="NCBI Taxonomy" id="7263"/>
    <lineage>
        <taxon>Eukaryota</taxon>
        <taxon>Metazoa</taxon>
        <taxon>Ecdysozoa</taxon>
        <taxon>Arthropoda</taxon>
        <taxon>Hexapoda</taxon>
        <taxon>Insecta</taxon>
        <taxon>Pterygota</taxon>
        <taxon>Neoptera</taxon>
        <taxon>Endopterygota</taxon>
        <taxon>Diptera</taxon>
        <taxon>Brachycera</taxon>
        <taxon>Muscomorpha</taxon>
        <taxon>Ephydroidea</taxon>
        <taxon>Drosophilidae</taxon>
        <taxon>Drosophila</taxon>
    </lineage>
</organism>
<gene>
    <name evidence="3" type="primary">LOC108616392</name>
</gene>
<reference evidence="3" key="3">
    <citation type="submission" date="2025-08" db="UniProtKB">
        <authorList>
            <consortium name="RefSeq"/>
        </authorList>
    </citation>
    <scope>IDENTIFICATION</scope>
    <source>
        <tissue evidence="3">Whole organism</tissue>
    </source>
</reference>
<dbReference type="Proteomes" id="UP000694904">
    <property type="component" value="Chromosome 5"/>
</dbReference>
<evidence type="ECO:0000256" key="1">
    <source>
        <dbReference type="SAM" id="MobiDB-lite"/>
    </source>
</evidence>
<evidence type="ECO:0000313" key="2">
    <source>
        <dbReference type="Proteomes" id="UP000694904"/>
    </source>
</evidence>